<dbReference type="InterPro" id="IPR042213">
    <property type="entry name" value="NBD_C_sf"/>
</dbReference>
<evidence type="ECO:0000313" key="10">
    <source>
        <dbReference type="Proteomes" id="UP000035929"/>
    </source>
</evidence>
<dbReference type="RefSeq" id="WP_048464046.1">
    <property type="nucleotide sequence ID" value="NZ_JBNTQU010000043.1"/>
</dbReference>
<proteinExistence type="inferred from homology"/>
<dbReference type="Gene3D" id="3.40.50.10840">
    <property type="entry name" value="Putative sugar-binding, N-terminal domain"/>
    <property type="match status" value="1"/>
</dbReference>
<evidence type="ECO:0000259" key="7">
    <source>
        <dbReference type="Pfam" id="PF07005"/>
    </source>
</evidence>
<dbReference type="GO" id="GO:0005524">
    <property type="term" value="F:ATP binding"/>
    <property type="evidence" value="ECO:0007669"/>
    <property type="project" value="UniProtKB-KW"/>
</dbReference>
<organism evidence="9 10">
    <name type="scientific">Methylobacterium aquaticum</name>
    <dbReference type="NCBI Taxonomy" id="270351"/>
    <lineage>
        <taxon>Bacteria</taxon>
        <taxon>Pseudomonadati</taxon>
        <taxon>Pseudomonadota</taxon>
        <taxon>Alphaproteobacteria</taxon>
        <taxon>Hyphomicrobiales</taxon>
        <taxon>Methylobacteriaceae</taxon>
        <taxon>Methylobacterium</taxon>
    </lineage>
</organism>
<evidence type="ECO:0000313" key="9">
    <source>
        <dbReference type="EMBL" id="KMO35461.1"/>
    </source>
</evidence>
<dbReference type="Proteomes" id="UP000035929">
    <property type="component" value="Unassembled WGS sequence"/>
</dbReference>
<dbReference type="OrthoDB" id="9778478at2"/>
<dbReference type="InterPro" id="IPR031475">
    <property type="entry name" value="NBD_C"/>
</dbReference>
<gene>
    <name evidence="9" type="ORF">VP06_12250</name>
</gene>
<evidence type="ECO:0000256" key="4">
    <source>
        <dbReference type="ARBA" id="ARBA00022777"/>
    </source>
</evidence>
<keyword evidence="5" id="KW-0067">ATP-binding</keyword>
<evidence type="ECO:0000256" key="1">
    <source>
        <dbReference type="ARBA" id="ARBA00005715"/>
    </source>
</evidence>
<dbReference type="EMBL" id="LABX01000088">
    <property type="protein sequence ID" value="KMO35461.1"/>
    <property type="molecule type" value="Genomic_DNA"/>
</dbReference>
<dbReference type="AlphaFoldDB" id="A0A0J6V914"/>
<evidence type="ECO:0000256" key="2">
    <source>
        <dbReference type="ARBA" id="ARBA00022679"/>
    </source>
</evidence>
<dbReference type="Pfam" id="PF07005">
    <property type="entry name" value="SBD_N"/>
    <property type="match status" value="2"/>
</dbReference>
<feature type="domain" description="Four-carbon acid sugar kinase N-terminal" evidence="7">
    <location>
        <begin position="139"/>
        <end position="192"/>
    </location>
</feature>
<keyword evidence="2" id="KW-0808">Transferase</keyword>
<reference evidence="9 10" key="1">
    <citation type="submission" date="2015-03" db="EMBL/GenBank/DDBJ databases">
        <title>Genome sequencing of Methylobacterium aquaticum DSM16371 type strain.</title>
        <authorList>
            <person name="Chaudhry V."/>
            <person name="Patil P.B."/>
        </authorList>
    </citation>
    <scope>NUCLEOTIDE SEQUENCE [LARGE SCALE GENOMIC DNA]</scope>
    <source>
        <strain evidence="9 10">DSM 16371</strain>
    </source>
</reference>
<evidence type="ECO:0000256" key="3">
    <source>
        <dbReference type="ARBA" id="ARBA00022741"/>
    </source>
</evidence>
<dbReference type="Pfam" id="PF17042">
    <property type="entry name" value="NBD_C"/>
    <property type="match status" value="1"/>
</dbReference>
<dbReference type="InterPro" id="IPR037051">
    <property type="entry name" value="4-carb_acid_sugar_kinase_N_sf"/>
</dbReference>
<dbReference type="Gene3D" id="3.40.980.20">
    <property type="entry name" value="Four-carbon acid sugar kinase, nucleotide binding domain"/>
    <property type="match status" value="1"/>
</dbReference>
<evidence type="ECO:0000256" key="6">
    <source>
        <dbReference type="ARBA" id="ARBA00023277"/>
    </source>
</evidence>
<keyword evidence="6" id="KW-0119">Carbohydrate metabolism</keyword>
<sequence length="362" mass="36797">MPILRLLADDLTGTLDTAAGFTGLVGPVEVAWVGAALPSSGSRALDTGTRERGTAEAAWIAAGAAPMLAGADLAFKKLDSLLRGPWAAELTACLGGWRHAIVAPAFPYQGRRTVAGRQLARRGEDWEAVSGDIAEALRAAGVPARRAAIADGLVEGVAVYDAVDDDDLDRIAALGRGASVLWCGSGGLAGALARGTPAPGGGRLHGPVLGLFGSDRAETESQLAACPEQRLVLTEGESALRVADRLMADGVALVSLALAPGTARDEAASRIAAAFGRLARALPPPGTLVVAGGETLKALCLALGADSLVVTGQVAPGLPRSRMCGGLWDGTAIISKSGAFGTPAVWRDLLRENGLIHERTCA</sequence>
<evidence type="ECO:0000259" key="8">
    <source>
        <dbReference type="Pfam" id="PF17042"/>
    </source>
</evidence>
<feature type="domain" description="Four-carbon acid sugar kinase N-terminal" evidence="7">
    <location>
        <begin position="6"/>
        <end position="120"/>
    </location>
</feature>
<name>A0A0J6V914_9HYPH</name>
<dbReference type="PATRIC" id="fig|270351.6.peg.7391"/>
<evidence type="ECO:0000256" key="5">
    <source>
        <dbReference type="ARBA" id="ARBA00022840"/>
    </source>
</evidence>
<comment type="caution">
    <text evidence="9">The sequence shown here is derived from an EMBL/GenBank/DDBJ whole genome shotgun (WGS) entry which is preliminary data.</text>
</comment>
<accession>A0A0J6V914</accession>
<comment type="similarity">
    <text evidence="1">Belongs to the four-carbon acid sugar kinase family.</text>
</comment>
<dbReference type="SUPFAM" id="SSF142764">
    <property type="entry name" value="YgbK-like"/>
    <property type="match status" value="1"/>
</dbReference>
<dbReference type="GO" id="GO:0016301">
    <property type="term" value="F:kinase activity"/>
    <property type="evidence" value="ECO:0007669"/>
    <property type="project" value="UniProtKB-KW"/>
</dbReference>
<keyword evidence="4" id="KW-0418">Kinase</keyword>
<keyword evidence="3" id="KW-0547">Nucleotide-binding</keyword>
<feature type="domain" description="Four-carbon acid sugar kinase nucleotide binding" evidence="8">
    <location>
        <begin position="236"/>
        <end position="343"/>
    </location>
</feature>
<dbReference type="InterPro" id="IPR010737">
    <property type="entry name" value="4-carb_acid_sugar_kinase_N"/>
</dbReference>
<protein>
    <submittedName>
        <fullName evidence="9">Hrp-dependent type III effector protein</fullName>
    </submittedName>
</protein>